<dbReference type="Proteomes" id="UP000543556">
    <property type="component" value="Unassembled WGS sequence"/>
</dbReference>
<organism evidence="1 2">
    <name type="scientific">Arthrobacter wenxiniae</name>
    <dbReference type="NCBI Taxonomy" id="2713570"/>
    <lineage>
        <taxon>Bacteria</taxon>
        <taxon>Bacillati</taxon>
        <taxon>Actinomycetota</taxon>
        <taxon>Actinomycetes</taxon>
        <taxon>Micrococcales</taxon>
        <taxon>Micrococcaceae</taxon>
        <taxon>Arthrobacter</taxon>
    </lineage>
</organism>
<protein>
    <submittedName>
        <fullName evidence="1">Uncharacterized protein</fullName>
    </submittedName>
</protein>
<keyword evidence="2" id="KW-1185">Reference proteome</keyword>
<comment type="caution">
    <text evidence="1">The sequence shown here is derived from an EMBL/GenBank/DDBJ whole genome shotgun (WGS) entry which is preliminary data.</text>
</comment>
<accession>A0A7Y7IKU0</accession>
<evidence type="ECO:0000313" key="1">
    <source>
        <dbReference type="EMBL" id="NVM96960.1"/>
    </source>
</evidence>
<dbReference type="EMBL" id="JAAMFM010000048">
    <property type="protein sequence ID" value="NVM96960.1"/>
    <property type="molecule type" value="Genomic_DNA"/>
</dbReference>
<name>A0A7Y7IKU0_9MICC</name>
<dbReference type="AlphaFoldDB" id="A0A7Y7IKU0"/>
<evidence type="ECO:0000313" key="2">
    <source>
        <dbReference type="Proteomes" id="UP000543556"/>
    </source>
</evidence>
<proteinExistence type="predicted"/>
<sequence>MELVPTVVPAPAWRGADVCRFYGVLVSSNLRTWFRYSVIFKSDPTTLNVELMSKEFQTTVPVSDGLAALQVQFVQLGVEALTHVLTPWK</sequence>
<dbReference type="RefSeq" id="WP_176636663.1">
    <property type="nucleotide sequence ID" value="NZ_JAAMFM010000048.1"/>
</dbReference>
<reference evidence="1 2" key="1">
    <citation type="submission" date="2020-02" db="EMBL/GenBank/DDBJ databases">
        <title>Genome sequence of strain AETb3-4.</title>
        <authorList>
            <person name="Gao J."/>
            <person name="Zhang X."/>
        </authorList>
    </citation>
    <scope>NUCLEOTIDE SEQUENCE [LARGE SCALE GENOMIC DNA]</scope>
    <source>
        <strain evidence="1 2">AETb3-4</strain>
    </source>
</reference>
<gene>
    <name evidence="1" type="ORF">G6034_19020</name>
</gene>